<dbReference type="Proteomes" id="UP000054107">
    <property type="component" value="Unassembled WGS sequence"/>
</dbReference>
<sequence length="226" mass="26610">MSDNEPYKRFNEKECTISETFPTSSIKDLKAKLPELEKVNLKYDVPDITLQTEAQCKLWWGELTDFCRDLQEYDIQICSHDYENFLFQFENYVEFLKKLVKTNATVYLDMRDTLMLDVNQNGSTIRLVGKNFRPHIQAVLIEQIFELVMTPLSPDRITIHYQFVPTKRGIMDLFFSTNKSPEDTIIASVDKCFESINPRLRLSITQTTLEDDSRQVKWVMVKRLEL</sequence>
<reference evidence="1 2" key="1">
    <citation type="submission" date="2014-09" db="EMBL/GenBank/DDBJ databases">
        <authorList>
            <person name="Ellenberger Sabrina"/>
        </authorList>
    </citation>
    <scope>NUCLEOTIDE SEQUENCE [LARGE SCALE GENOMIC DNA]</scope>
    <source>
        <strain evidence="1 2">CBS 412.66</strain>
    </source>
</reference>
<dbReference type="EMBL" id="LN731032">
    <property type="protein sequence ID" value="CEP14117.1"/>
    <property type="molecule type" value="Genomic_DNA"/>
</dbReference>
<keyword evidence="2" id="KW-1185">Reference proteome</keyword>
<accession>A0A0B7NEZ2</accession>
<evidence type="ECO:0000313" key="2">
    <source>
        <dbReference type="Proteomes" id="UP000054107"/>
    </source>
</evidence>
<dbReference type="AlphaFoldDB" id="A0A0B7NEZ2"/>
<gene>
    <name evidence="1" type="primary">PARPA_08280.1 scaffold 32756</name>
</gene>
<organism evidence="1 2">
    <name type="scientific">Parasitella parasitica</name>
    <dbReference type="NCBI Taxonomy" id="35722"/>
    <lineage>
        <taxon>Eukaryota</taxon>
        <taxon>Fungi</taxon>
        <taxon>Fungi incertae sedis</taxon>
        <taxon>Mucoromycota</taxon>
        <taxon>Mucoromycotina</taxon>
        <taxon>Mucoromycetes</taxon>
        <taxon>Mucorales</taxon>
        <taxon>Mucorineae</taxon>
        <taxon>Mucoraceae</taxon>
        <taxon>Parasitella</taxon>
    </lineage>
</organism>
<proteinExistence type="predicted"/>
<name>A0A0B7NEZ2_9FUNG</name>
<evidence type="ECO:0000313" key="1">
    <source>
        <dbReference type="EMBL" id="CEP14117.1"/>
    </source>
</evidence>
<protein>
    <submittedName>
        <fullName evidence="1">Uncharacterized protein</fullName>
    </submittedName>
</protein>